<dbReference type="EMBL" id="BAAAUV010000003">
    <property type="protein sequence ID" value="GAA3201162.1"/>
    <property type="molecule type" value="Genomic_DNA"/>
</dbReference>
<sequence length="207" mass="21305">MRIVVTATVLALACLAQAGCSGGRVEGAGADPAQAGPETVLTPSPDPVVTAPGLPETTERPATSPPVPTGPVQTMPGLASAITTEISDPARHGTPGVRVQRRKFAQYQIIIGWTVTSLAGDPAAPGLARTDAVRILQLVQRTRLPRYGSVLLIVTGAVAHDGDGGRKMTRVVRAKYTAEAVRGTVFAPGTVWAQADDKAAEVNPAFG</sequence>
<keyword evidence="4" id="KW-1185">Reference proteome</keyword>
<name>A0ABP6Q4W2_9ACTN</name>
<dbReference type="RefSeq" id="WP_344823539.1">
    <property type="nucleotide sequence ID" value="NZ_BAAAUV010000003.1"/>
</dbReference>
<evidence type="ECO:0000256" key="1">
    <source>
        <dbReference type="SAM" id="MobiDB-lite"/>
    </source>
</evidence>
<organism evidence="3 4">
    <name type="scientific">Actinocorallia longicatena</name>
    <dbReference type="NCBI Taxonomy" id="111803"/>
    <lineage>
        <taxon>Bacteria</taxon>
        <taxon>Bacillati</taxon>
        <taxon>Actinomycetota</taxon>
        <taxon>Actinomycetes</taxon>
        <taxon>Streptosporangiales</taxon>
        <taxon>Thermomonosporaceae</taxon>
        <taxon>Actinocorallia</taxon>
    </lineage>
</organism>
<feature type="chain" id="PRO_5046852120" evidence="2">
    <location>
        <begin position="19"/>
        <end position="207"/>
    </location>
</feature>
<evidence type="ECO:0000313" key="4">
    <source>
        <dbReference type="Proteomes" id="UP001501237"/>
    </source>
</evidence>
<keyword evidence="2" id="KW-0732">Signal</keyword>
<feature type="signal peptide" evidence="2">
    <location>
        <begin position="1"/>
        <end position="18"/>
    </location>
</feature>
<evidence type="ECO:0000313" key="3">
    <source>
        <dbReference type="EMBL" id="GAA3201162.1"/>
    </source>
</evidence>
<proteinExistence type="predicted"/>
<feature type="region of interest" description="Disordered" evidence="1">
    <location>
        <begin position="25"/>
        <end position="74"/>
    </location>
</feature>
<reference evidence="4" key="1">
    <citation type="journal article" date="2019" name="Int. J. Syst. Evol. Microbiol.">
        <title>The Global Catalogue of Microorganisms (GCM) 10K type strain sequencing project: providing services to taxonomists for standard genome sequencing and annotation.</title>
        <authorList>
            <consortium name="The Broad Institute Genomics Platform"/>
            <consortium name="The Broad Institute Genome Sequencing Center for Infectious Disease"/>
            <person name="Wu L."/>
            <person name="Ma J."/>
        </authorList>
    </citation>
    <scope>NUCLEOTIDE SEQUENCE [LARGE SCALE GENOMIC DNA]</scope>
    <source>
        <strain evidence="4">JCM 9377</strain>
    </source>
</reference>
<gene>
    <name evidence="3" type="ORF">GCM10010468_14210</name>
</gene>
<evidence type="ECO:0000256" key="2">
    <source>
        <dbReference type="SAM" id="SignalP"/>
    </source>
</evidence>
<dbReference type="Proteomes" id="UP001501237">
    <property type="component" value="Unassembled WGS sequence"/>
</dbReference>
<accession>A0ABP6Q4W2</accession>
<comment type="caution">
    <text evidence="3">The sequence shown here is derived from an EMBL/GenBank/DDBJ whole genome shotgun (WGS) entry which is preliminary data.</text>
</comment>
<protein>
    <submittedName>
        <fullName evidence="3">Uncharacterized protein</fullName>
    </submittedName>
</protein>